<dbReference type="PANTHER" id="PTHR47385">
    <property type="entry name" value="CALPONIN"/>
    <property type="match status" value="1"/>
</dbReference>
<dbReference type="GO" id="GO:0051015">
    <property type="term" value="F:actin filament binding"/>
    <property type="evidence" value="ECO:0007669"/>
    <property type="project" value="TreeGrafter"/>
</dbReference>
<dbReference type="AlphaFoldDB" id="A0A6J0JBD0"/>
<dbReference type="RefSeq" id="XP_017695616.1">
    <property type="nucleotide sequence ID" value="XM_017840127.1"/>
</dbReference>
<dbReference type="SUPFAM" id="SSF47576">
    <property type="entry name" value="Calponin-homology domain, CH-domain"/>
    <property type="match status" value="1"/>
</dbReference>
<evidence type="ECO:0000313" key="1">
    <source>
        <dbReference type="Proteomes" id="UP000504624"/>
    </source>
</evidence>
<dbReference type="OrthoDB" id="21595at2759"/>
<keyword evidence="1" id="KW-1185">Reference proteome</keyword>
<gene>
    <name evidence="2" type="primary">LOC108510450</name>
</gene>
<evidence type="ECO:0000313" key="2">
    <source>
        <dbReference type="RefSeq" id="XP_017695616.1"/>
    </source>
</evidence>
<reference evidence="2" key="1">
    <citation type="submission" date="2025-08" db="UniProtKB">
        <authorList>
            <consortium name="RefSeq"/>
        </authorList>
    </citation>
    <scope>IDENTIFICATION</scope>
</reference>
<proteinExistence type="predicted"/>
<dbReference type="GeneID" id="108510450"/>
<dbReference type="PANTHER" id="PTHR47385:SF20">
    <property type="entry name" value="TRANSGELIN-2"/>
    <property type="match status" value="1"/>
</dbReference>
<organism evidence="1 2">
    <name type="scientific">Lepidothrix coronata</name>
    <name type="common">blue-crowned manakin</name>
    <dbReference type="NCBI Taxonomy" id="321398"/>
    <lineage>
        <taxon>Eukaryota</taxon>
        <taxon>Metazoa</taxon>
        <taxon>Chordata</taxon>
        <taxon>Craniata</taxon>
        <taxon>Vertebrata</taxon>
        <taxon>Euteleostomi</taxon>
        <taxon>Archelosauria</taxon>
        <taxon>Archosauria</taxon>
        <taxon>Dinosauria</taxon>
        <taxon>Saurischia</taxon>
        <taxon>Theropoda</taxon>
        <taxon>Coelurosauria</taxon>
        <taxon>Aves</taxon>
        <taxon>Neognathae</taxon>
        <taxon>Neoaves</taxon>
        <taxon>Telluraves</taxon>
        <taxon>Australaves</taxon>
        <taxon>Passeriformes</taxon>
        <taxon>Pipridae</taxon>
        <taxon>Lepidothrix</taxon>
    </lineage>
</organism>
<dbReference type="GO" id="GO:0007015">
    <property type="term" value="P:actin filament organization"/>
    <property type="evidence" value="ECO:0007669"/>
    <property type="project" value="TreeGrafter"/>
</dbReference>
<sequence>MANRGPSYGLSREVQQKIERQYDPELEQLLVRWVLAQCGGDGGPAPATPAPGRDGFQQWLKDGTYGIAPTDIFQTVDLWEGKNLACVQRTLMNLGSLAAAKGDGLFRGDPNWFPK</sequence>
<dbReference type="InterPro" id="IPR050606">
    <property type="entry name" value="Calponin-like"/>
</dbReference>
<dbReference type="InterPro" id="IPR003096">
    <property type="entry name" value="SM22_calponin"/>
</dbReference>
<dbReference type="Gene3D" id="1.10.418.10">
    <property type="entry name" value="Calponin-like domain"/>
    <property type="match status" value="1"/>
</dbReference>
<dbReference type="Proteomes" id="UP000504624">
    <property type="component" value="Unplaced"/>
</dbReference>
<accession>A0A6J0JBD0</accession>
<dbReference type="InterPro" id="IPR036872">
    <property type="entry name" value="CH_dom_sf"/>
</dbReference>
<dbReference type="PRINTS" id="PR00888">
    <property type="entry name" value="SM22CALPONIN"/>
</dbReference>
<protein>
    <submittedName>
        <fullName evidence="2">Transgelin-2-like</fullName>
    </submittedName>
</protein>
<name>A0A6J0JBD0_9PASS</name>
<dbReference type="GO" id="GO:0015629">
    <property type="term" value="C:actin cytoskeleton"/>
    <property type="evidence" value="ECO:0007669"/>
    <property type="project" value="TreeGrafter"/>
</dbReference>